<feature type="region of interest" description="Disordered" evidence="1">
    <location>
        <begin position="485"/>
        <end position="523"/>
    </location>
</feature>
<dbReference type="InterPro" id="IPR004827">
    <property type="entry name" value="bZIP"/>
</dbReference>
<dbReference type="SMART" id="SM00338">
    <property type="entry name" value="BRLZ"/>
    <property type="match status" value="1"/>
</dbReference>
<dbReference type="GO" id="GO:0000981">
    <property type="term" value="F:DNA-binding transcription factor activity, RNA polymerase II-specific"/>
    <property type="evidence" value="ECO:0007669"/>
    <property type="project" value="TreeGrafter"/>
</dbReference>
<dbReference type="Proteomes" id="UP000759131">
    <property type="component" value="Unassembled WGS sequence"/>
</dbReference>
<evidence type="ECO:0000313" key="4">
    <source>
        <dbReference type="Proteomes" id="UP000759131"/>
    </source>
</evidence>
<sequence length="567" mass="63101">ALRDASTGYTHRDITLMKLILCNGLHPQLAIGDDHNSYNPNADQMFHTKDKPFVTLHPNGVFASEPDLLRLSHGSDEDRLNADFVGSGRVSRGHQLIAYVSLLETTKPYLCNCLRIPSAHVLLLVSNAIDTNYDFSRIVSDGWLELQFPNCERSQQFILQALQVRDLWLQLLHKLFSVVNKSLNAMKMLTARQKSLSLSGGHIVSEQLVLMPSYSPNAAQTTAPNGGQHFPWDEDVNDINTPDIDPSFFDGVDPFKKMKSAGMDPFTVVDEGYFGAQPQTPVGSQMCLIGAEEDSESTVQSVTNTQSYEDMNLCQLLSQTNVDINGLIRESENESVVVAPNDVLDNSQYIPVSTTAPVLHYLQPKSVESSIPMHVITSTHAINHFSSPTHSSSQSYSPALSTINHAYLRPTPSPSALSYTSTLSASSPSTLVSLDDAMDDAMDAITSDSSHHTIDGVFVDAIDMKPDLDFLQPTVINDHLYTLPSTSGATKRRKSGEHKDQSLRKKNNTASKKSRVTKRDKQKMMEEQIQHYKTDNEECKRHIEQMEREIEWCKNYLFKKVVASARN</sequence>
<dbReference type="PANTHER" id="PTHR23334">
    <property type="entry name" value="CCAAT/ENHANCER BINDING PROTEIN"/>
    <property type="match status" value="1"/>
</dbReference>
<dbReference type="Pfam" id="PF07716">
    <property type="entry name" value="bZIP_2"/>
    <property type="match status" value="1"/>
</dbReference>
<evidence type="ECO:0000256" key="1">
    <source>
        <dbReference type="SAM" id="MobiDB-lite"/>
    </source>
</evidence>
<dbReference type="GO" id="GO:0006351">
    <property type="term" value="P:DNA-templated transcription"/>
    <property type="evidence" value="ECO:0007669"/>
    <property type="project" value="InterPro"/>
</dbReference>
<dbReference type="PANTHER" id="PTHR23334:SF20">
    <property type="entry name" value="BASIC LEUCINE ZIPPER 24"/>
    <property type="match status" value="1"/>
</dbReference>
<protein>
    <recommendedName>
        <fullName evidence="2">BZIP domain-containing protein</fullName>
    </recommendedName>
</protein>
<keyword evidence="4" id="KW-1185">Reference proteome</keyword>
<feature type="non-terminal residue" evidence="3">
    <location>
        <position position="1"/>
    </location>
</feature>
<evidence type="ECO:0000259" key="2">
    <source>
        <dbReference type="PROSITE" id="PS50217"/>
    </source>
</evidence>
<dbReference type="OrthoDB" id="3363059at2759"/>
<reference evidence="3" key="1">
    <citation type="submission" date="2020-11" db="EMBL/GenBank/DDBJ databases">
        <authorList>
            <person name="Tran Van P."/>
        </authorList>
    </citation>
    <scope>NUCLEOTIDE SEQUENCE</scope>
</reference>
<dbReference type="Gene3D" id="1.20.5.170">
    <property type="match status" value="1"/>
</dbReference>
<dbReference type="EMBL" id="OC859953">
    <property type="protein sequence ID" value="CAD7628119.1"/>
    <property type="molecule type" value="Genomic_DNA"/>
</dbReference>
<dbReference type="SUPFAM" id="SSF57959">
    <property type="entry name" value="Leucine zipper domain"/>
    <property type="match status" value="1"/>
</dbReference>
<dbReference type="InterPro" id="IPR046347">
    <property type="entry name" value="bZIP_sf"/>
</dbReference>
<proteinExistence type="predicted"/>
<dbReference type="Pfam" id="PF07717">
    <property type="entry name" value="OB_NTP_bind"/>
    <property type="match status" value="1"/>
</dbReference>
<dbReference type="InterPro" id="IPR011709">
    <property type="entry name" value="DEAD-box_helicase_OB_fold"/>
</dbReference>
<dbReference type="PROSITE" id="PS50217">
    <property type="entry name" value="BZIP"/>
    <property type="match status" value="1"/>
</dbReference>
<feature type="domain" description="BZIP" evidence="2">
    <location>
        <begin position="497"/>
        <end position="551"/>
    </location>
</feature>
<dbReference type="GO" id="GO:0000978">
    <property type="term" value="F:RNA polymerase II cis-regulatory region sequence-specific DNA binding"/>
    <property type="evidence" value="ECO:0007669"/>
    <property type="project" value="TreeGrafter"/>
</dbReference>
<accession>A0A7R9KTS9</accession>
<dbReference type="AlphaFoldDB" id="A0A7R9KTS9"/>
<organism evidence="3">
    <name type="scientific">Medioppia subpectinata</name>
    <dbReference type="NCBI Taxonomy" id="1979941"/>
    <lineage>
        <taxon>Eukaryota</taxon>
        <taxon>Metazoa</taxon>
        <taxon>Ecdysozoa</taxon>
        <taxon>Arthropoda</taxon>
        <taxon>Chelicerata</taxon>
        <taxon>Arachnida</taxon>
        <taxon>Acari</taxon>
        <taxon>Acariformes</taxon>
        <taxon>Sarcoptiformes</taxon>
        <taxon>Oribatida</taxon>
        <taxon>Brachypylina</taxon>
        <taxon>Oppioidea</taxon>
        <taxon>Oppiidae</taxon>
        <taxon>Medioppia</taxon>
    </lineage>
</organism>
<gene>
    <name evidence="3" type="ORF">OSB1V03_LOCUS8541</name>
</gene>
<evidence type="ECO:0000313" key="3">
    <source>
        <dbReference type="EMBL" id="CAD7628119.1"/>
    </source>
</evidence>
<feature type="compositionally biased region" description="Basic residues" evidence="1">
    <location>
        <begin position="504"/>
        <end position="516"/>
    </location>
</feature>
<dbReference type="InterPro" id="IPR031106">
    <property type="entry name" value="C/EBP"/>
</dbReference>
<dbReference type="EMBL" id="CAJPIZ010005378">
    <property type="protein sequence ID" value="CAG2108549.1"/>
    <property type="molecule type" value="Genomic_DNA"/>
</dbReference>
<name>A0A7R9KTS9_9ACAR</name>